<protein>
    <submittedName>
        <fullName evidence="1">RRQRL motif-containing zinc-binding protein</fullName>
    </submittedName>
</protein>
<dbReference type="NCBIfam" id="NF041638">
    <property type="entry name" value="QRL_CxxC_CxxC"/>
    <property type="match status" value="1"/>
</dbReference>
<reference evidence="1 2" key="1">
    <citation type="submission" date="2024-08" db="EMBL/GenBank/DDBJ databases">
        <title>Genome mining of Saccharopolyspora cebuensis PGLac3 from Nigerian medicinal plant.</title>
        <authorList>
            <person name="Ezeobiora C.E."/>
            <person name="Igbokwe N.H."/>
            <person name="Amin D.H."/>
            <person name="Mendie U.E."/>
        </authorList>
    </citation>
    <scope>NUCLEOTIDE SEQUENCE [LARGE SCALE GENOMIC DNA]</scope>
    <source>
        <strain evidence="1 2">PGLac3</strain>
    </source>
</reference>
<gene>
    <name evidence="1" type="ORF">AB8O55_16760</name>
</gene>
<dbReference type="RefSeq" id="WP_345368297.1">
    <property type="nucleotide sequence ID" value="NZ_BAABII010000035.1"/>
</dbReference>
<proteinExistence type="predicted"/>
<dbReference type="Proteomes" id="UP001564626">
    <property type="component" value="Unassembled WGS sequence"/>
</dbReference>
<sequence>MPRRKLELIELWNGRYEYGWIAHGLATFPFGMAPRDLVTRRQLRALGLCPGGHDIVAQVVWRGGAAWAGLYRLDLARPKRTPTAAQRRALEAAMAARRRCRHCGRDAGYCLPATRLCTAHDLDGRAEAA</sequence>
<organism evidence="1 2">
    <name type="scientific">Saccharopolyspora cebuensis</name>
    <dbReference type="NCBI Taxonomy" id="418759"/>
    <lineage>
        <taxon>Bacteria</taxon>
        <taxon>Bacillati</taxon>
        <taxon>Actinomycetota</taxon>
        <taxon>Actinomycetes</taxon>
        <taxon>Pseudonocardiales</taxon>
        <taxon>Pseudonocardiaceae</taxon>
        <taxon>Saccharopolyspora</taxon>
    </lineage>
</organism>
<evidence type="ECO:0000313" key="1">
    <source>
        <dbReference type="EMBL" id="MEY8041063.1"/>
    </source>
</evidence>
<dbReference type="EMBL" id="JBGEHV010000030">
    <property type="protein sequence ID" value="MEY8041063.1"/>
    <property type="molecule type" value="Genomic_DNA"/>
</dbReference>
<comment type="caution">
    <text evidence="1">The sequence shown here is derived from an EMBL/GenBank/DDBJ whole genome shotgun (WGS) entry which is preliminary data.</text>
</comment>
<name>A0ABV4CKQ8_9PSEU</name>
<accession>A0ABV4CKQ8</accession>
<evidence type="ECO:0000313" key="2">
    <source>
        <dbReference type="Proteomes" id="UP001564626"/>
    </source>
</evidence>
<keyword evidence="2" id="KW-1185">Reference proteome</keyword>
<dbReference type="InterPro" id="IPR048142">
    <property type="entry name" value="QRL_CxxC_CxxC"/>
</dbReference>